<keyword evidence="3 5" id="KW-1133">Transmembrane helix</keyword>
<keyword evidence="7" id="KW-1185">Reference proteome</keyword>
<dbReference type="RefSeq" id="WP_262400473.1">
    <property type="nucleotide sequence ID" value="NZ_JACRTB010000019.1"/>
</dbReference>
<feature type="transmembrane region" description="Helical" evidence="5">
    <location>
        <begin position="37"/>
        <end position="59"/>
    </location>
</feature>
<evidence type="ECO:0008006" key="8">
    <source>
        <dbReference type="Google" id="ProtNLM"/>
    </source>
</evidence>
<keyword evidence="2 5" id="KW-0812">Transmembrane</keyword>
<keyword evidence="1" id="KW-1003">Cell membrane</keyword>
<evidence type="ECO:0000256" key="3">
    <source>
        <dbReference type="ARBA" id="ARBA00022989"/>
    </source>
</evidence>
<sequence>MGDFFASFLLVVALALDAFVAALGYGAASIRIPTGSLLVIALICSGALSAALLAGGLLAPLLPPAAARLFGCGILALLGAAKLVEEPLKRRRAPPPCPPAGRAFSPGALLSIYCRPNCADRDCSRTLSPGEACALALALSLDGAAAGIGAGAVCLGPLSVLLISIAVHLAGVRLGEAIGRRLARTVPVPLAPLCGAMLILLALLQFYG</sequence>
<reference evidence="6 7" key="1">
    <citation type="submission" date="2020-08" db="EMBL/GenBank/DDBJ databases">
        <title>Genome public.</title>
        <authorList>
            <person name="Liu C."/>
            <person name="Sun Q."/>
        </authorList>
    </citation>
    <scope>NUCLEOTIDE SEQUENCE [LARGE SCALE GENOMIC DNA]</scope>
    <source>
        <strain evidence="6 7">BX1</strain>
    </source>
</reference>
<comment type="caution">
    <text evidence="6">The sequence shown here is derived from an EMBL/GenBank/DDBJ whole genome shotgun (WGS) entry which is preliminary data.</text>
</comment>
<keyword evidence="4 5" id="KW-0472">Membrane</keyword>
<dbReference type="PANTHER" id="PTHR35529">
    <property type="entry name" value="MANGANESE EFFLUX PUMP MNTP-RELATED"/>
    <property type="match status" value="1"/>
</dbReference>
<gene>
    <name evidence="6" type="ORF">H8717_11365</name>
</gene>
<accession>A0ABR7NKR3</accession>
<dbReference type="InterPro" id="IPR003810">
    <property type="entry name" value="Mntp/YtaF"/>
</dbReference>
<evidence type="ECO:0000256" key="5">
    <source>
        <dbReference type="SAM" id="Phobius"/>
    </source>
</evidence>
<evidence type="ECO:0000313" key="6">
    <source>
        <dbReference type="EMBL" id="MBC8577001.1"/>
    </source>
</evidence>
<evidence type="ECO:0000256" key="1">
    <source>
        <dbReference type="ARBA" id="ARBA00022475"/>
    </source>
</evidence>
<feature type="transmembrane region" description="Helical" evidence="5">
    <location>
        <begin position="6"/>
        <end position="25"/>
    </location>
</feature>
<proteinExistence type="predicted"/>
<feature type="transmembrane region" description="Helical" evidence="5">
    <location>
        <begin position="144"/>
        <end position="170"/>
    </location>
</feature>
<dbReference type="EMBL" id="JACRTB010000019">
    <property type="protein sequence ID" value="MBC8577001.1"/>
    <property type="molecule type" value="Genomic_DNA"/>
</dbReference>
<dbReference type="PANTHER" id="PTHR35529:SF2">
    <property type="entry name" value="SPORULATION PROTEIN YTAF-RELATED"/>
    <property type="match status" value="1"/>
</dbReference>
<feature type="transmembrane region" description="Helical" evidence="5">
    <location>
        <begin position="65"/>
        <end position="84"/>
    </location>
</feature>
<name>A0ABR7NKR3_9FIRM</name>
<organism evidence="6 7">
    <name type="scientific">Yanshouia hominis</name>
    <dbReference type="NCBI Taxonomy" id="2763673"/>
    <lineage>
        <taxon>Bacteria</taxon>
        <taxon>Bacillati</taxon>
        <taxon>Bacillota</taxon>
        <taxon>Clostridia</taxon>
        <taxon>Eubacteriales</taxon>
        <taxon>Oscillospiraceae</taxon>
        <taxon>Yanshouia</taxon>
    </lineage>
</organism>
<feature type="transmembrane region" description="Helical" evidence="5">
    <location>
        <begin position="190"/>
        <end position="207"/>
    </location>
</feature>
<evidence type="ECO:0000313" key="7">
    <source>
        <dbReference type="Proteomes" id="UP000658131"/>
    </source>
</evidence>
<evidence type="ECO:0000256" key="2">
    <source>
        <dbReference type="ARBA" id="ARBA00022692"/>
    </source>
</evidence>
<dbReference type="Proteomes" id="UP000658131">
    <property type="component" value="Unassembled WGS sequence"/>
</dbReference>
<evidence type="ECO:0000256" key="4">
    <source>
        <dbReference type="ARBA" id="ARBA00023136"/>
    </source>
</evidence>
<protein>
    <recommendedName>
        <fullName evidence="8">Sporulation protein YtaF</fullName>
    </recommendedName>
</protein>